<dbReference type="Pfam" id="PF01965">
    <property type="entry name" value="DJ-1_PfpI"/>
    <property type="match status" value="1"/>
</dbReference>
<gene>
    <name evidence="2" type="ORF">AB6713_14745</name>
</gene>
<name>A0ABV4HSZ9_9GAMM</name>
<sequence>KPSGSRPTSSWPSLRTDLENAGARWKDAEVVTDGHVITSRKPGDIPAFTRTVIDAVS</sequence>
<accession>A0ABV4HSZ9</accession>
<evidence type="ECO:0000313" key="3">
    <source>
        <dbReference type="Proteomes" id="UP001566331"/>
    </source>
</evidence>
<dbReference type="InterPro" id="IPR002818">
    <property type="entry name" value="DJ-1/PfpI"/>
</dbReference>
<dbReference type="EMBL" id="JBFWIC010000023">
    <property type="protein sequence ID" value="MEZ0475860.1"/>
    <property type="molecule type" value="Genomic_DNA"/>
</dbReference>
<evidence type="ECO:0000313" key="2">
    <source>
        <dbReference type="EMBL" id="MEZ0475860.1"/>
    </source>
</evidence>
<proteinExistence type="predicted"/>
<dbReference type="Proteomes" id="UP001566331">
    <property type="component" value="Unassembled WGS sequence"/>
</dbReference>
<organism evidence="2 3">
    <name type="scientific">Luteimonas salinilitoris</name>
    <dbReference type="NCBI Taxonomy" id="3237697"/>
    <lineage>
        <taxon>Bacteria</taxon>
        <taxon>Pseudomonadati</taxon>
        <taxon>Pseudomonadota</taxon>
        <taxon>Gammaproteobacteria</taxon>
        <taxon>Lysobacterales</taxon>
        <taxon>Lysobacteraceae</taxon>
        <taxon>Luteimonas</taxon>
    </lineage>
</organism>
<feature type="domain" description="DJ-1/PfpI" evidence="1">
    <location>
        <begin position="6"/>
        <end position="54"/>
    </location>
</feature>
<feature type="non-terminal residue" evidence="2">
    <location>
        <position position="1"/>
    </location>
</feature>
<keyword evidence="3" id="KW-1185">Reference proteome</keyword>
<reference evidence="2 3" key="1">
    <citation type="submission" date="2024-07" db="EMBL/GenBank/DDBJ databases">
        <title>Luteimonas salilacus sp. nov., isolated from the shore soil of Salt Lake in Tibet of China.</title>
        <authorList>
            <person name="Zhang X."/>
            <person name="Li A."/>
        </authorList>
    </citation>
    <scope>NUCLEOTIDE SEQUENCE [LARGE SCALE GENOMIC DNA]</scope>
    <source>
        <strain evidence="2 3">B3-2-R+30</strain>
    </source>
</reference>
<protein>
    <submittedName>
        <fullName evidence="2">DJ-1/PfpI family protein</fullName>
    </submittedName>
</protein>
<dbReference type="Gene3D" id="3.40.50.880">
    <property type="match status" value="1"/>
</dbReference>
<dbReference type="InterPro" id="IPR029062">
    <property type="entry name" value="Class_I_gatase-like"/>
</dbReference>
<comment type="caution">
    <text evidence="2">The sequence shown here is derived from an EMBL/GenBank/DDBJ whole genome shotgun (WGS) entry which is preliminary data.</text>
</comment>
<dbReference type="RefSeq" id="WP_370566087.1">
    <property type="nucleotide sequence ID" value="NZ_JBFWIC010000023.1"/>
</dbReference>
<evidence type="ECO:0000259" key="1">
    <source>
        <dbReference type="Pfam" id="PF01965"/>
    </source>
</evidence>
<dbReference type="SUPFAM" id="SSF52317">
    <property type="entry name" value="Class I glutamine amidotransferase-like"/>
    <property type="match status" value="1"/>
</dbReference>